<evidence type="ECO:0000313" key="3">
    <source>
        <dbReference type="Proteomes" id="UP001266305"/>
    </source>
</evidence>
<proteinExistence type="predicted"/>
<organism evidence="2 3">
    <name type="scientific">Saguinus oedipus</name>
    <name type="common">Cotton-top tamarin</name>
    <name type="synonym">Oedipomidas oedipus</name>
    <dbReference type="NCBI Taxonomy" id="9490"/>
    <lineage>
        <taxon>Eukaryota</taxon>
        <taxon>Metazoa</taxon>
        <taxon>Chordata</taxon>
        <taxon>Craniata</taxon>
        <taxon>Vertebrata</taxon>
        <taxon>Euteleostomi</taxon>
        <taxon>Mammalia</taxon>
        <taxon>Eutheria</taxon>
        <taxon>Euarchontoglires</taxon>
        <taxon>Primates</taxon>
        <taxon>Haplorrhini</taxon>
        <taxon>Platyrrhini</taxon>
        <taxon>Cebidae</taxon>
        <taxon>Callitrichinae</taxon>
        <taxon>Saguinus</taxon>
    </lineage>
</organism>
<keyword evidence="3" id="KW-1185">Reference proteome</keyword>
<name>A0ABQ9U7U9_SAGOE</name>
<dbReference type="Proteomes" id="UP001266305">
    <property type="component" value="Unassembled WGS sequence"/>
</dbReference>
<feature type="region of interest" description="Disordered" evidence="1">
    <location>
        <begin position="32"/>
        <end position="79"/>
    </location>
</feature>
<protein>
    <submittedName>
        <fullName evidence="2">Uncharacterized protein</fullName>
    </submittedName>
</protein>
<gene>
    <name evidence="2" type="ORF">P7K49_028935</name>
</gene>
<dbReference type="EMBL" id="JASSZA010000015">
    <property type="protein sequence ID" value="KAK2092407.1"/>
    <property type="molecule type" value="Genomic_DNA"/>
</dbReference>
<evidence type="ECO:0000256" key="1">
    <source>
        <dbReference type="SAM" id="MobiDB-lite"/>
    </source>
</evidence>
<feature type="compositionally biased region" description="Polar residues" evidence="1">
    <location>
        <begin position="38"/>
        <end position="47"/>
    </location>
</feature>
<sequence length="138" mass="15126">MGEQLSPLRAWEINPIIPRQWSLSLLKEVSGHPHCQDSALSQASSSPDLLRTSPGSPCPGRVQERRKATDSPTLPHGLRMTSQLEAGHVAGPARLLGLGESSKAERRRHRVVEVRRHGHTAQSGPTDILIVAHCRDRC</sequence>
<evidence type="ECO:0000313" key="2">
    <source>
        <dbReference type="EMBL" id="KAK2092407.1"/>
    </source>
</evidence>
<reference evidence="2 3" key="1">
    <citation type="submission" date="2023-05" db="EMBL/GenBank/DDBJ databases">
        <title>B98-5 Cell Line De Novo Hybrid Assembly: An Optical Mapping Approach.</title>
        <authorList>
            <person name="Kananen K."/>
            <person name="Auerbach J.A."/>
            <person name="Kautto E."/>
            <person name="Blachly J.S."/>
        </authorList>
    </citation>
    <scope>NUCLEOTIDE SEQUENCE [LARGE SCALE GENOMIC DNA]</scope>
    <source>
        <strain evidence="2">B95-8</strain>
        <tissue evidence="2">Cell line</tissue>
    </source>
</reference>
<comment type="caution">
    <text evidence="2">The sequence shown here is derived from an EMBL/GenBank/DDBJ whole genome shotgun (WGS) entry which is preliminary data.</text>
</comment>
<accession>A0ABQ9U7U9</accession>